<reference evidence="8 9" key="1">
    <citation type="submission" date="2018-12" db="EMBL/GenBank/DDBJ databases">
        <title>Deinococcus radiophilus ATCC 27603 genome sequencing and assembly.</title>
        <authorList>
            <person name="Maclea K.S."/>
            <person name="Maynard C.R."/>
        </authorList>
    </citation>
    <scope>NUCLEOTIDE SEQUENCE [LARGE SCALE GENOMIC DNA]</scope>
    <source>
        <strain evidence="8 9">ATCC 27603</strain>
    </source>
</reference>
<comment type="caution">
    <text evidence="8">The sequence shown here is derived from an EMBL/GenBank/DDBJ whole genome shotgun (WGS) entry which is preliminary data.</text>
</comment>
<dbReference type="GO" id="GO:0030170">
    <property type="term" value="F:pyridoxal phosphate binding"/>
    <property type="evidence" value="ECO:0007669"/>
    <property type="project" value="InterPro"/>
</dbReference>
<dbReference type="Gene3D" id="3.40.640.10">
    <property type="entry name" value="Type I PLP-dependent aspartate aminotransferase-like (Major domain)"/>
    <property type="match status" value="1"/>
</dbReference>
<dbReference type="EMBL" id="RXPE01000006">
    <property type="protein sequence ID" value="RTR28679.1"/>
    <property type="molecule type" value="Genomic_DNA"/>
</dbReference>
<dbReference type="GO" id="GO:0047804">
    <property type="term" value="F:cysteine-S-conjugate beta-lyase activity"/>
    <property type="evidence" value="ECO:0007669"/>
    <property type="project" value="UniProtKB-EC"/>
</dbReference>
<gene>
    <name evidence="8" type="ORF">EJ104_04820</name>
</gene>
<keyword evidence="8" id="KW-0032">Aminotransferase</keyword>
<keyword evidence="9" id="KW-1185">Reference proteome</keyword>
<dbReference type="RefSeq" id="WP_126351628.1">
    <property type="nucleotide sequence ID" value="NZ_CP086380.1"/>
</dbReference>
<evidence type="ECO:0000313" key="9">
    <source>
        <dbReference type="Proteomes" id="UP000277766"/>
    </source>
</evidence>
<dbReference type="InterPro" id="IPR004839">
    <property type="entry name" value="Aminotransferase_I/II_large"/>
</dbReference>
<proteinExistence type="inferred from homology"/>
<dbReference type="CDD" id="cd00609">
    <property type="entry name" value="AAT_like"/>
    <property type="match status" value="1"/>
</dbReference>
<evidence type="ECO:0000256" key="3">
    <source>
        <dbReference type="ARBA" id="ARBA00022898"/>
    </source>
</evidence>
<dbReference type="EC" id="4.4.1.13" evidence="2"/>
<evidence type="ECO:0000256" key="5">
    <source>
        <dbReference type="ARBA" id="ARBA00037974"/>
    </source>
</evidence>
<dbReference type="InterPro" id="IPR015422">
    <property type="entry name" value="PyrdxlP-dep_Trfase_small"/>
</dbReference>
<feature type="domain" description="Aminotransferase class I/classII large" evidence="7">
    <location>
        <begin position="53"/>
        <end position="394"/>
    </location>
</feature>
<feature type="region of interest" description="Disordered" evidence="6">
    <location>
        <begin position="1"/>
        <end position="20"/>
    </location>
</feature>
<comment type="cofactor">
    <cofactor evidence="1">
        <name>pyridoxal 5'-phosphate</name>
        <dbReference type="ChEBI" id="CHEBI:597326"/>
    </cofactor>
</comment>
<evidence type="ECO:0000256" key="4">
    <source>
        <dbReference type="ARBA" id="ARBA00023239"/>
    </source>
</evidence>
<accession>A0A431W0M1</accession>
<keyword evidence="4" id="KW-0456">Lyase</keyword>
<dbReference type="Proteomes" id="UP000277766">
    <property type="component" value="Unassembled WGS sequence"/>
</dbReference>
<dbReference type="PANTHER" id="PTHR43525:SF1">
    <property type="entry name" value="PROTEIN MALY"/>
    <property type="match status" value="1"/>
</dbReference>
<keyword evidence="8" id="KW-0808">Transferase</keyword>
<dbReference type="Pfam" id="PF00155">
    <property type="entry name" value="Aminotran_1_2"/>
    <property type="match status" value="1"/>
</dbReference>
<evidence type="ECO:0000256" key="6">
    <source>
        <dbReference type="SAM" id="MobiDB-lite"/>
    </source>
</evidence>
<protein>
    <recommendedName>
        <fullName evidence="2">cysteine-S-conjugate beta-lyase</fullName>
        <ecNumber evidence="2">4.4.1.13</ecNumber>
    </recommendedName>
</protein>
<sequence length="399" mass="44258">MTSDPQPGFSPEPHRFDSLTEEQLRHPVSVKWSTYPEHALPLWVADMDLPISDELKAALQDRLEQPMGYANTESPDIPLRQLLIQKLAQEGVPGLLGQQITLIPSVVQGLYAAVAAFTQPGEEVVALTPTYPPFHHSVQKQGRVWKSAPLVHTDAGWQIDWDALEAAITPQTRLMLLCHPHNPTGRIWTDEERRQLAQVAKRHDLTICSDELHADLCYPGAPEFRSMASEPDAADRTVVLTGPGKAYNLAGIAAGAMISRNPELLERIQAAVGGLVGHLGAYNASAWELALTHAQPWREEVMDYLHGNRELVREWAESEPLVRFTAPEATYLAWLDLHQHPQAARMQTYLIERGVALNDGTTFTIPEEGSTLQGFVRLNFATSRPVLREALSRLSAALQ</sequence>
<evidence type="ECO:0000256" key="2">
    <source>
        <dbReference type="ARBA" id="ARBA00012224"/>
    </source>
</evidence>
<keyword evidence="3" id="KW-0663">Pyridoxal phosphate</keyword>
<dbReference type="PANTHER" id="PTHR43525">
    <property type="entry name" value="PROTEIN MALY"/>
    <property type="match status" value="1"/>
</dbReference>
<dbReference type="InterPro" id="IPR015424">
    <property type="entry name" value="PyrdxlP-dep_Trfase"/>
</dbReference>
<dbReference type="AlphaFoldDB" id="A0A431W0M1"/>
<evidence type="ECO:0000256" key="1">
    <source>
        <dbReference type="ARBA" id="ARBA00001933"/>
    </source>
</evidence>
<organism evidence="8 9">
    <name type="scientific">Deinococcus radiophilus</name>
    <dbReference type="NCBI Taxonomy" id="32062"/>
    <lineage>
        <taxon>Bacteria</taxon>
        <taxon>Thermotogati</taxon>
        <taxon>Deinococcota</taxon>
        <taxon>Deinococci</taxon>
        <taxon>Deinococcales</taxon>
        <taxon>Deinococcaceae</taxon>
        <taxon>Deinococcus</taxon>
    </lineage>
</organism>
<dbReference type="GO" id="GO:0008483">
    <property type="term" value="F:transaminase activity"/>
    <property type="evidence" value="ECO:0007669"/>
    <property type="project" value="UniProtKB-KW"/>
</dbReference>
<evidence type="ECO:0000259" key="7">
    <source>
        <dbReference type="Pfam" id="PF00155"/>
    </source>
</evidence>
<dbReference type="OrthoDB" id="9802872at2"/>
<evidence type="ECO:0000313" key="8">
    <source>
        <dbReference type="EMBL" id="RTR28679.1"/>
    </source>
</evidence>
<dbReference type="InterPro" id="IPR051798">
    <property type="entry name" value="Class-II_PLP-Dep_Aminotrans"/>
</dbReference>
<name>A0A431W0M1_9DEIO</name>
<comment type="similarity">
    <text evidence="5">Belongs to the class-II pyridoxal-phosphate-dependent aminotransferase family. MalY/PatB cystathionine beta-lyase subfamily.</text>
</comment>
<dbReference type="SUPFAM" id="SSF53383">
    <property type="entry name" value="PLP-dependent transferases"/>
    <property type="match status" value="1"/>
</dbReference>
<dbReference type="Gene3D" id="3.90.1150.10">
    <property type="entry name" value="Aspartate Aminotransferase, domain 1"/>
    <property type="match status" value="1"/>
</dbReference>
<dbReference type="InterPro" id="IPR015421">
    <property type="entry name" value="PyrdxlP-dep_Trfase_major"/>
</dbReference>